<comment type="caution">
    <text evidence="1">The sequence shown here is derived from an EMBL/GenBank/DDBJ whole genome shotgun (WGS) entry which is preliminary data.</text>
</comment>
<evidence type="ECO:0000313" key="1">
    <source>
        <dbReference type="EMBL" id="PLB45098.1"/>
    </source>
</evidence>
<dbReference type="GeneID" id="36550850"/>
<evidence type="ECO:0000313" key="2">
    <source>
        <dbReference type="Proteomes" id="UP000234275"/>
    </source>
</evidence>
<protein>
    <submittedName>
        <fullName evidence="1">Uncharacterized protein</fullName>
    </submittedName>
</protein>
<gene>
    <name evidence="1" type="ORF">P170DRAFT_272493</name>
</gene>
<accession>A0A2I2FWU9</accession>
<name>A0A2I2FWU9_9EURO</name>
<proteinExistence type="predicted"/>
<reference evidence="1 2" key="1">
    <citation type="submission" date="2016-12" db="EMBL/GenBank/DDBJ databases">
        <title>The genomes of Aspergillus section Nigri reveals drivers in fungal speciation.</title>
        <authorList>
            <consortium name="DOE Joint Genome Institute"/>
            <person name="Vesth T.C."/>
            <person name="Nybo J."/>
            <person name="Theobald S."/>
            <person name="Brandl J."/>
            <person name="Frisvad J.C."/>
            <person name="Nielsen K.F."/>
            <person name="Lyhne E.K."/>
            <person name="Kogle M.E."/>
            <person name="Kuo A."/>
            <person name="Riley R."/>
            <person name="Clum A."/>
            <person name="Nolan M."/>
            <person name="Lipzen A."/>
            <person name="Salamov A."/>
            <person name="Henrissat B."/>
            <person name="Wiebenga A."/>
            <person name="De Vries R.P."/>
            <person name="Grigoriev I.V."/>
            <person name="Mortensen U.H."/>
            <person name="Andersen M.R."/>
            <person name="Baker S.E."/>
        </authorList>
    </citation>
    <scope>NUCLEOTIDE SEQUENCE [LARGE SCALE GENOMIC DNA]</scope>
    <source>
        <strain evidence="1 2">IBT 23096</strain>
    </source>
</reference>
<sequence>MPISGGGILDSAALGRMGRMYDDRNFGRSPLPLLRTTSQLLCIRSRNSIRIPAATDLATRWVDAVCPQGWQPTTDVASHHSRKFGSYDVISEAELSPSTTKIFLSVMHYEIIGFWGEAWALGGGNNLCNVAFLFIYLFWIWFVQQRAASHNVESSIVLISSRSGVRSIISRLPFR</sequence>
<keyword evidence="2" id="KW-1185">Reference proteome</keyword>
<dbReference type="EMBL" id="MSFO01000008">
    <property type="protein sequence ID" value="PLB45098.1"/>
    <property type="molecule type" value="Genomic_DNA"/>
</dbReference>
<dbReference type="RefSeq" id="XP_024700400.1">
    <property type="nucleotide sequence ID" value="XM_024843151.1"/>
</dbReference>
<dbReference type="AlphaFoldDB" id="A0A2I2FWU9"/>
<organism evidence="1 2">
    <name type="scientific">Aspergillus steynii IBT 23096</name>
    <dbReference type="NCBI Taxonomy" id="1392250"/>
    <lineage>
        <taxon>Eukaryota</taxon>
        <taxon>Fungi</taxon>
        <taxon>Dikarya</taxon>
        <taxon>Ascomycota</taxon>
        <taxon>Pezizomycotina</taxon>
        <taxon>Eurotiomycetes</taxon>
        <taxon>Eurotiomycetidae</taxon>
        <taxon>Eurotiales</taxon>
        <taxon>Aspergillaceae</taxon>
        <taxon>Aspergillus</taxon>
        <taxon>Aspergillus subgen. Circumdati</taxon>
    </lineage>
</organism>
<dbReference type="Proteomes" id="UP000234275">
    <property type="component" value="Unassembled WGS sequence"/>
</dbReference>
<dbReference type="VEuPathDB" id="FungiDB:P170DRAFT_272493"/>